<evidence type="ECO:0000313" key="1">
    <source>
        <dbReference type="EMBL" id="KPI91327.1"/>
    </source>
</evidence>
<dbReference type="AlphaFoldDB" id="A0A194PDK0"/>
<sequence length="66" mass="7322">MRVILYALAMVAACDIITGLYLPNFLASQETLQNVMNTKLGRSLSRVTVFDVNIVRGSNENILSFD</sequence>
<name>A0A194PDK0_PAPXU</name>
<gene>
    <name evidence="1" type="ORF">RR46_14831</name>
</gene>
<evidence type="ECO:0000313" key="2">
    <source>
        <dbReference type="Proteomes" id="UP000053268"/>
    </source>
</evidence>
<dbReference type="Proteomes" id="UP000053268">
    <property type="component" value="Unassembled WGS sequence"/>
</dbReference>
<reference evidence="1 2" key="1">
    <citation type="journal article" date="2015" name="Nat. Commun.">
        <title>Outbred genome sequencing and CRISPR/Cas9 gene editing in butterflies.</title>
        <authorList>
            <person name="Li X."/>
            <person name="Fan D."/>
            <person name="Zhang W."/>
            <person name="Liu G."/>
            <person name="Zhang L."/>
            <person name="Zhao L."/>
            <person name="Fang X."/>
            <person name="Chen L."/>
            <person name="Dong Y."/>
            <person name="Chen Y."/>
            <person name="Ding Y."/>
            <person name="Zhao R."/>
            <person name="Feng M."/>
            <person name="Zhu Y."/>
            <person name="Feng Y."/>
            <person name="Jiang X."/>
            <person name="Zhu D."/>
            <person name="Xiang H."/>
            <person name="Feng X."/>
            <person name="Li S."/>
            <person name="Wang J."/>
            <person name="Zhang G."/>
            <person name="Kronforst M.R."/>
            <person name="Wang W."/>
        </authorList>
    </citation>
    <scope>NUCLEOTIDE SEQUENCE [LARGE SCALE GENOMIC DNA]</scope>
    <source>
        <strain evidence="1">Ya'a_city_454_Px</strain>
        <tissue evidence="1">Whole body</tissue>
    </source>
</reference>
<protein>
    <submittedName>
        <fullName evidence="1">Uncharacterized protein</fullName>
    </submittedName>
</protein>
<proteinExistence type="predicted"/>
<dbReference type="EMBL" id="KQ459606">
    <property type="protein sequence ID" value="KPI91327.1"/>
    <property type="molecule type" value="Genomic_DNA"/>
</dbReference>
<organism evidence="1 2">
    <name type="scientific">Papilio xuthus</name>
    <name type="common">Asian swallowtail butterfly</name>
    <dbReference type="NCBI Taxonomy" id="66420"/>
    <lineage>
        <taxon>Eukaryota</taxon>
        <taxon>Metazoa</taxon>
        <taxon>Ecdysozoa</taxon>
        <taxon>Arthropoda</taxon>
        <taxon>Hexapoda</taxon>
        <taxon>Insecta</taxon>
        <taxon>Pterygota</taxon>
        <taxon>Neoptera</taxon>
        <taxon>Endopterygota</taxon>
        <taxon>Lepidoptera</taxon>
        <taxon>Glossata</taxon>
        <taxon>Ditrysia</taxon>
        <taxon>Papilionoidea</taxon>
        <taxon>Papilionidae</taxon>
        <taxon>Papilioninae</taxon>
        <taxon>Papilio</taxon>
    </lineage>
</organism>
<keyword evidence="2" id="KW-1185">Reference proteome</keyword>
<accession>A0A194PDK0</accession>